<keyword evidence="3" id="KW-1185">Reference proteome</keyword>
<dbReference type="PANTHER" id="PTHR34980">
    <property type="entry name" value="INNER MEMBRANE PROTEIN-RELATED-RELATED"/>
    <property type="match status" value="1"/>
</dbReference>
<keyword evidence="1" id="KW-0812">Transmembrane</keyword>
<dbReference type="RefSeq" id="WP_034794590.1">
    <property type="nucleotide sequence ID" value="NZ_JMPJ01000068.1"/>
</dbReference>
<sequence length="139" mass="16068">MTLQHALFSFNGRMGRRDFWIWMVSWLVLMVAVFTFADRQWIEIKSAAFAVVVLLWPTAAVMVKRLHDRNKSAWWALLFILAWMLAAGHWDMIPTLWQWVVGRLLPAVIFVMLIIDCGAFVGTPGTNRFGPEAESVRFK</sequence>
<organism evidence="2 3">
    <name type="scientific">Ewingella americana (strain ATCC 33852 / DSM 4580 / CCUG 14506 / JCM 5911 / LMG 7869 / NCTC 12157 / CDC 1468-78)</name>
    <dbReference type="NCBI Taxonomy" id="910964"/>
    <lineage>
        <taxon>Bacteria</taxon>
        <taxon>Pseudomonadati</taxon>
        <taxon>Pseudomonadota</taxon>
        <taxon>Gammaproteobacteria</taxon>
        <taxon>Enterobacterales</taxon>
        <taxon>Yersiniaceae</taxon>
        <taxon>Ewingella</taxon>
    </lineage>
</organism>
<dbReference type="GO" id="GO:0005886">
    <property type="term" value="C:plasma membrane"/>
    <property type="evidence" value="ECO:0007669"/>
    <property type="project" value="TreeGrafter"/>
</dbReference>
<dbReference type="EMBL" id="JMPJ01000068">
    <property type="protein sequence ID" value="KFC78426.1"/>
    <property type="molecule type" value="Genomic_DNA"/>
</dbReference>
<dbReference type="PANTHER" id="PTHR34980:SF1">
    <property type="entry name" value="INNER MEMBRANE PROTEIN"/>
    <property type="match status" value="1"/>
</dbReference>
<dbReference type="GeneID" id="78383154"/>
<accession>A0A085G3Y1</accession>
<dbReference type="Proteomes" id="UP000028640">
    <property type="component" value="Unassembled WGS sequence"/>
</dbReference>
<reference evidence="2 3" key="1">
    <citation type="submission" date="2014-05" db="EMBL/GenBank/DDBJ databases">
        <title>ATOL: Assembling a taxonomically balanced genome-scale reconstruction of the evolutionary history of the Enterobacteriaceae.</title>
        <authorList>
            <person name="Plunkett G.III."/>
            <person name="Neeno-Eckwall E.C."/>
            <person name="Glasner J.D."/>
            <person name="Perna N.T."/>
        </authorList>
    </citation>
    <scope>NUCLEOTIDE SEQUENCE [LARGE SCALE GENOMIC DNA]</scope>
    <source>
        <strain evidence="2 3">ATCC 33852</strain>
    </source>
</reference>
<dbReference type="Pfam" id="PF05656">
    <property type="entry name" value="DUF805"/>
    <property type="match status" value="1"/>
</dbReference>
<protein>
    <submittedName>
        <fullName evidence="2">Putative membrane protein</fullName>
    </submittedName>
</protein>
<dbReference type="AlphaFoldDB" id="A0A085G3Y1"/>
<proteinExistence type="predicted"/>
<evidence type="ECO:0000313" key="2">
    <source>
        <dbReference type="EMBL" id="KFC78426.1"/>
    </source>
</evidence>
<evidence type="ECO:0000313" key="3">
    <source>
        <dbReference type="Proteomes" id="UP000028640"/>
    </source>
</evidence>
<dbReference type="eggNOG" id="COG3152">
    <property type="taxonomic scope" value="Bacteria"/>
</dbReference>
<evidence type="ECO:0000256" key="1">
    <source>
        <dbReference type="SAM" id="Phobius"/>
    </source>
</evidence>
<gene>
    <name evidence="2" type="ORF">GEAM_3760</name>
</gene>
<name>A0A085G3Y1_EWIA3</name>
<comment type="caution">
    <text evidence="2">The sequence shown here is derived from an EMBL/GenBank/DDBJ whole genome shotgun (WGS) entry which is preliminary data.</text>
</comment>
<feature type="transmembrane region" description="Helical" evidence="1">
    <location>
        <begin position="19"/>
        <end position="36"/>
    </location>
</feature>
<feature type="transmembrane region" description="Helical" evidence="1">
    <location>
        <begin position="73"/>
        <end position="90"/>
    </location>
</feature>
<dbReference type="STRING" id="910964.GEAM_3760"/>
<keyword evidence="1" id="KW-0472">Membrane</keyword>
<keyword evidence="1" id="KW-1133">Transmembrane helix</keyword>
<feature type="transmembrane region" description="Helical" evidence="1">
    <location>
        <begin position="96"/>
        <end position="121"/>
    </location>
</feature>
<dbReference type="OrthoDB" id="9812349at2"/>
<feature type="transmembrane region" description="Helical" evidence="1">
    <location>
        <begin position="42"/>
        <end position="61"/>
    </location>
</feature>
<dbReference type="InterPro" id="IPR008523">
    <property type="entry name" value="DUF805"/>
</dbReference>